<feature type="region of interest" description="Disordered" evidence="1">
    <location>
        <begin position="1"/>
        <end position="22"/>
    </location>
</feature>
<evidence type="ECO:0000256" key="1">
    <source>
        <dbReference type="SAM" id="MobiDB-lite"/>
    </source>
</evidence>
<reference evidence="3" key="1">
    <citation type="submission" date="2020-12" db="EMBL/GenBank/DDBJ databases">
        <title>Vagococcus allomyrinae sp. nov. and Enterococcus lavae sp. nov., isolated from the larvae of Allomyrina dichotoma.</title>
        <authorList>
            <person name="Lee S.D."/>
        </authorList>
    </citation>
    <scope>NUCLEOTIDE SEQUENCE</scope>
    <source>
        <strain evidence="3">BWB3-3</strain>
    </source>
</reference>
<protein>
    <submittedName>
        <fullName evidence="3">GHKL domain-containing protein</fullName>
    </submittedName>
</protein>
<dbReference type="Pfam" id="PF14501">
    <property type="entry name" value="HATPase_c_5"/>
    <property type="match status" value="1"/>
</dbReference>
<proteinExistence type="predicted"/>
<keyword evidence="4" id="KW-1185">Reference proteome</keyword>
<evidence type="ECO:0000259" key="2">
    <source>
        <dbReference type="Pfam" id="PF14501"/>
    </source>
</evidence>
<dbReference type="InterPro" id="IPR032834">
    <property type="entry name" value="NatK-like_C"/>
</dbReference>
<evidence type="ECO:0000313" key="4">
    <source>
        <dbReference type="Proteomes" id="UP000674938"/>
    </source>
</evidence>
<gene>
    <name evidence="3" type="ORF">I6N95_04720</name>
</gene>
<organism evidence="3 4">
    <name type="scientific">Vagococcus allomyrinae</name>
    <dbReference type="NCBI Taxonomy" id="2794353"/>
    <lineage>
        <taxon>Bacteria</taxon>
        <taxon>Bacillati</taxon>
        <taxon>Bacillota</taxon>
        <taxon>Bacilli</taxon>
        <taxon>Lactobacillales</taxon>
        <taxon>Enterococcaceae</taxon>
        <taxon>Vagococcus</taxon>
    </lineage>
</organism>
<sequence>MPIISDKHHNGNGLVTTKKANPSHGFGLKTVGGIVDKYNDTFDMAHTEREFSLVILMSNV</sequence>
<dbReference type="AlphaFoldDB" id="A0A940P2L7"/>
<dbReference type="RefSeq" id="WP_209525204.1">
    <property type="nucleotide sequence ID" value="NZ_JAEEGA010000002.1"/>
</dbReference>
<accession>A0A940P2L7</accession>
<evidence type="ECO:0000313" key="3">
    <source>
        <dbReference type="EMBL" id="MBP1040312.1"/>
    </source>
</evidence>
<feature type="domain" description="Sensor histidine kinase NatK-like C-terminal" evidence="2">
    <location>
        <begin position="6"/>
        <end position="57"/>
    </location>
</feature>
<dbReference type="EMBL" id="JAEEGA010000002">
    <property type="protein sequence ID" value="MBP1040312.1"/>
    <property type="molecule type" value="Genomic_DNA"/>
</dbReference>
<comment type="caution">
    <text evidence="3">The sequence shown here is derived from an EMBL/GenBank/DDBJ whole genome shotgun (WGS) entry which is preliminary data.</text>
</comment>
<name>A0A940P2L7_9ENTE</name>
<dbReference type="Proteomes" id="UP000674938">
    <property type="component" value="Unassembled WGS sequence"/>
</dbReference>